<dbReference type="AlphaFoldDB" id="A0A822FYB9"/>
<evidence type="ECO:0000313" key="1">
    <source>
        <dbReference type="EMBL" id="CAF5140156.1"/>
    </source>
</evidence>
<name>A0A822FYB9_9BILA</name>
<protein>
    <submittedName>
        <fullName evidence="1">Uncharacterized protein</fullName>
    </submittedName>
</protein>
<dbReference type="EMBL" id="CAJOBR010090657">
    <property type="protein sequence ID" value="CAF5140156.1"/>
    <property type="molecule type" value="Genomic_DNA"/>
</dbReference>
<reference evidence="1" key="1">
    <citation type="submission" date="2021-02" db="EMBL/GenBank/DDBJ databases">
        <authorList>
            <person name="Nowell W R."/>
        </authorList>
    </citation>
    <scope>NUCLEOTIDE SEQUENCE</scope>
</reference>
<accession>A0A822FYB9</accession>
<proteinExistence type="predicted"/>
<dbReference type="Proteomes" id="UP000663848">
    <property type="component" value="Unassembled WGS sequence"/>
</dbReference>
<organism evidence="1 2">
    <name type="scientific">Rotaria socialis</name>
    <dbReference type="NCBI Taxonomy" id="392032"/>
    <lineage>
        <taxon>Eukaryota</taxon>
        <taxon>Metazoa</taxon>
        <taxon>Spiralia</taxon>
        <taxon>Gnathifera</taxon>
        <taxon>Rotifera</taxon>
        <taxon>Eurotatoria</taxon>
        <taxon>Bdelloidea</taxon>
        <taxon>Philodinida</taxon>
        <taxon>Philodinidae</taxon>
        <taxon>Rotaria</taxon>
    </lineage>
</organism>
<gene>
    <name evidence="1" type="ORF">QYT958_LOCUS47618</name>
</gene>
<evidence type="ECO:0000313" key="2">
    <source>
        <dbReference type="Proteomes" id="UP000663848"/>
    </source>
</evidence>
<comment type="caution">
    <text evidence="1">The sequence shown here is derived from an EMBL/GenBank/DDBJ whole genome shotgun (WGS) entry which is preliminary data.</text>
</comment>
<feature type="non-terminal residue" evidence="1">
    <location>
        <position position="42"/>
    </location>
</feature>
<sequence>MIIKNELKELNIFGKTRSITTDGAANMLKAAQMLGGDIKQIY</sequence>